<feature type="region of interest" description="Disordered" evidence="1">
    <location>
        <begin position="150"/>
        <end position="197"/>
    </location>
</feature>
<protein>
    <submittedName>
        <fullName evidence="3">Uncharacterized protein LOC116304653</fullName>
    </submittedName>
</protein>
<dbReference type="GeneID" id="116304653"/>
<gene>
    <name evidence="3" type="primary">LOC116304653</name>
</gene>
<dbReference type="RefSeq" id="XP_031570273.1">
    <property type="nucleotide sequence ID" value="XM_031714413.1"/>
</dbReference>
<evidence type="ECO:0000313" key="2">
    <source>
        <dbReference type="Proteomes" id="UP000515163"/>
    </source>
</evidence>
<keyword evidence="2" id="KW-1185">Reference proteome</keyword>
<accession>A0A6P8IVZ0</accession>
<proteinExistence type="predicted"/>
<reference evidence="3" key="1">
    <citation type="submission" date="2025-08" db="UniProtKB">
        <authorList>
            <consortium name="RefSeq"/>
        </authorList>
    </citation>
    <scope>IDENTIFICATION</scope>
    <source>
        <tissue evidence="3">Tentacle</tissue>
    </source>
</reference>
<sequence>MDHYNVVLLVEDKWKSQQPLEDVLKNKMIPDGFQQLFWNDTKHVSLKGRKIPNRLKSIIVGHWTDSGSMKAGSFHFDSCDKITNVFSHEGEMEGEYPRELFEFLLRHFSNPEAWVYGLNVTPGSFVRACMELGRKCLNVSDDPRSDSRLIQKGLTRKDTEDIVEDSELEEEEEKNEEEDSTQDQETPQEDPNSQIVY</sequence>
<dbReference type="Proteomes" id="UP000515163">
    <property type="component" value="Unplaced"/>
</dbReference>
<dbReference type="InParanoid" id="A0A6P8IVZ0"/>
<dbReference type="KEGG" id="aten:116304653"/>
<name>A0A6P8IVZ0_ACTTE</name>
<feature type="compositionally biased region" description="Acidic residues" evidence="1">
    <location>
        <begin position="161"/>
        <end position="188"/>
    </location>
</feature>
<evidence type="ECO:0000313" key="3">
    <source>
        <dbReference type="RefSeq" id="XP_031570273.1"/>
    </source>
</evidence>
<organism evidence="2 3">
    <name type="scientific">Actinia tenebrosa</name>
    <name type="common">Australian red waratah sea anemone</name>
    <dbReference type="NCBI Taxonomy" id="6105"/>
    <lineage>
        <taxon>Eukaryota</taxon>
        <taxon>Metazoa</taxon>
        <taxon>Cnidaria</taxon>
        <taxon>Anthozoa</taxon>
        <taxon>Hexacorallia</taxon>
        <taxon>Actiniaria</taxon>
        <taxon>Actiniidae</taxon>
        <taxon>Actinia</taxon>
    </lineage>
</organism>
<feature type="compositionally biased region" description="Basic and acidic residues" evidence="1">
    <location>
        <begin position="150"/>
        <end position="160"/>
    </location>
</feature>
<evidence type="ECO:0000256" key="1">
    <source>
        <dbReference type="SAM" id="MobiDB-lite"/>
    </source>
</evidence>
<dbReference type="AlphaFoldDB" id="A0A6P8IVZ0"/>